<evidence type="ECO:0000256" key="5">
    <source>
        <dbReference type="ARBA" id="ARBA00022840"/>
    </source>
</evidence>
<dbReference type="SUPFAM" id="SSF56784">
    <property type="entry name" value="HAD-like"/>
    <property type="match status" value="1"/>
</dbReference>
<dbReference type="Proteomes" id="UP000887574">
    <property type="component" value="Unplaced"/>
</dbReference>
<evidence type="ECO:0000313" key="13">
    <source>
        <dbReference type="WBParaSite" id="jg7318"/>
    </source>
</evidence>
<evidence type="ECO:0000256" key="10">
    <source>
        <dbReference type="SAM" id="MobiDB-lite"/>
    </source>
</evidence>
<feature type="transmembrane region" description="Helical" evidence="11">
    <location>
        <begin position="122"/>
        <end position="143"/>
    </location>
</feature>
<evidence type="ECO:0000256" key="7">
    <source>
        <dbReference type="ARBA" id="ARBA00022967"/>
    </source>
</evidence>
<keyword evidence="12" id="KW-1185">Reference proteome</keyword>
<evidence type="ECO:0000256" key="6">
    <source>
        <dbReference type="ARBA" id="ARBA00022842"/>
    </source>
</evidence>
<name>A0A915ENS9_9BILA</name>
<dbReference type="WBParaSite" id="jg7318">
    <property type="protein sequence ID" value="jg7318"/>
    <property type="gene ID" value="jg7318"/>
</dbReference>
<evidence type="ECO:0000256" key="3">
    <source>
        <dbReference type="ARBA" id="ARBA00022723"/>
    </source>
</evidence>
<feature type="transmembrane region" description="Helical" evidence="11">
    <location>
        <begin position="278"/>
        <end position="295"/>
    </location>
</feature>
<dbReference type="GO" id="GO:0015662">
    <property type="term" value="F:P-type ion transporter activity"/>
    <property type="evidence" value="ECO:0007669"/>
    <property type="project" value="TreeGrafter"/>
</dbReference>
<dbReference type="GO" id="GO:0005524">
    <property type="term" value="F:ATP binding"/>
    <property type="evidence" value="ECO:0007669"/>
    <property type="project" value="UniProtKB-KW"/>
</dbReference>
<dbReference type="GO" id="GO:0019829">
    <property type="term" value="F:ATPase-coupled monoatomic cation transmembrane transporter activity"/>
    <property type="evidence" value="ECO:0007669"/>
    <property type="project" value="TreeGrafter"/>
</dbReference>
<keyword evidence="9 11" id="KW-0472">Membrane</keyword>
<keyword evidence="4" id="KW-0547">Nucleotide-binding</keyword>
<keyword evidence="6" id="KW-0460">Magnesium</keyword>
<feature type="transmembrane region" description="Helical" evidence="11">
    <location>
        <begin position="315"/>
        <end position="335"/>
    </location>
</feature>
<protein>
    <submittedName>
        <fullName evidence="13">Cation-transporting ATPase 13A1</fullName>
    </submittedName>
</protein>
<dbReference type="SUPFAM" id="SSF81665">
    <property type="entry name" value="Calcium ATPase, transmembrane domain M"/>
    <property type="match status" value="1"/>
</dbReference>
<organism evidence="12 13">
    <name type="scientific">Ditylenchus dipsaci</name>
    <dbReference type="NCBI Taxonomy" id="166011"/>
    <lineage>
        <taxon>Eukaryota</taxon>
        <taxon>Metazoa</taxon>
        <taxon>Ecdysozoa</taxon>
        <taxon>Nematoda</taxon>
        <taxon>Chromadorea</taxon>
        <taxon>Rhabditida</taxon>
        <taxon>Tylenchina</taxon>
        <taxon>Tylenchomorpha</taxon>
        <taxon>Sphaerularioidea</taxon>
        <taxon>Anguinidae</taxon>
        <taxon>Anguininae</taxon>
        <taxon>Ditylenchus</taxon>
    </lineage>
</organism>
<accession>A0A915ENS9</accession>
<evidence type="ECO:0000313" key="12">
    <source>
        <dbReference type="Proteomes" id="UP000887574"/>
    </source>
</evidence>
<feature type="region of interest" description="Disordered" evidence="10">
    <location>
        <begin position="23"/>
        <end position="70"/>
    </location>
</feature>
<dbReference type="InterPro" id="IPR023298">
    <property type="entry name" value="ATPase_P-typ_TM_dom_sf"/>
</dbReference>
<evidence type="ECO:0000256" key="9">
    <source>
        <dbReference type="ARBA" id="ARBA00023136"/>
    </source>
</evidence>
<dbReference type="PANTHER" id="PTHR45630">
    <property type="entry name" value="CATION-TRANSPORTING ATPASE-RELATED"/>
    <property type="match status" value="1"/>
</dbReference>
<dbReference type="GO" id="GO:0006874">
    <property type="term" value="P:intracellular calcium ion homeostasis"/>
    <property type="evidence" value="ECO:0007669"/>
    <property type="project" value="TreeGrafter"/>
</dbReference>
<proteinExistence type="predicted"/>
<evidence type="ECO:0000256" key="11">
    <source>
        <dbReference type="SAM" id="Phobius"/>
    </source>
</evidence>
<dbReference type="AlphaFoldDB" id="A0A915ENS9"/>
<evidence type="ECO:0000256" key="2">
    <source>
        <dbReference type="ARBA" id="ARBA00022692"/>
    </source>
</evidence>
<dbReference type="PANTHER" id="PTHR45630:SF7">
    <property type="entry name" value="ENDOPLASMIC RETICULUM TRANSMEMBRANE HELIX TRANSLOCASE"/>
    <property type="match status" value="1"/>
</dbReference>
<feature type="transmembrane region" description="Helical" evidence="11">
    <location>
        <begin position="239"/>
        <end position="258"/>
    </location>
</feature>
<evidence type="ECO:0000256" key="4">
    <source>
        <dbReference type="ARBA" id="ARBA00022741"/>
    </source>
</evidence>
<dbReference type="GO" id="GO:0005789">
    <property type="term" value="C:endoplasmic reticulum membrane"/>
    <property type="evidence" value="ECO:0007669"/>
    <property type="project" value="TreeGrafter"/>
</dbReference>
<evidence type="ECO:0000256" key="8">
    <source>
        <dbReference type="ARBA" id="ARBA00022989"/>
    </source>
</evidence>
<dbReference type="InterPro" id="IPR036412">
    <property type="entry name" value="HAD-like_sf"/>
</dbReference>
<dbReference type="GO" id="GO:0046872">
    <property type="term" value="F:metal ion binding"/>
    <property type="evidence" value="ECO:0007669"/>
    <property type="project" value="UniProtKB-KW"/>
</dbReference>
<evidence type="ECO:0000256" key="1">
    <source>
        <dbReference type="ARBA" id="ARBA00004141"/>
    </source>
</evidence>
<dbReference type="InterPro" id="IPR006544">
    <property type="entry name" value="P-type_TPase_V"/>
</dbReference>
<feature type="transmembrane region" description="Helical" evidence="11">
    <location>
        <begin position="155"/>
        <end position="174"/>
    </location>
</feature>
<keyword evidence="7" id="KW-1278">Translocase</keyword>
<feature type="compositionally biased region" description="Basic and acidic residues" evidence="10">
    <location>
        <begin position="35"/>
        <end position="49"/>
    </location>
</feature>
<keyword evidence="2 11" id="KW-0812">Transmembrane</keyword>
<keyword evidence="8 11" id="KW-1133">Transmembrane helix</keyword>
<reference evidence="13" key="1">
    <citation type="submission" date="2022-11" db="UniProtKB">
        <authorList>
            <consortium name="WormBaseParasite"/>
        </authorList>
    </citation>
    <scope>IDENTIFICATION</scope>
</reference>
<dbReference type="InterPro" id="IPR023214">
    <property type="entry name" value="HAD_sf"/>
</dbReference>
<comment type="subcellular location">
    <subcellularLocation>
        <location evidence="1">Membrane</location>
        <topology evidence="1">Multi-pass membrane protein</topology>
    </subcellularLocation>
</comment>
<feature type="transmembrane region" description="Helical" evidence="11">
    <location>
        <begin position="195"/>
        <end position="219"/>
    </location>
</feature>
<sequence length="344" mass="38236">MCGDGTNDVGALKHSHVGVALLSHPYDASKSQPDATKKESSSKVDEKNVNKTGPRRADAPPGSRPNKAQQNLQSRLEQMKKEMEEEDAAKVIRLGDASIAAPFTSKFTSIQSICHVIKQGRCTLVTTLQMFKILALNALVLAYSQSVLYLDGVKFSDSQATIQGLLLAACFLFISRSKPLNVLSKQRPIPNIFNAYTLLTVTLQFAVHFSCLVFVVQQAHLIEPRKEKPDLESEFKPNLLNSAVYVMSMALQVSTFAVNYRVNDWRPFMESLAENKPMLYSILSSAFAVFALASNVVPEFSQKFEVVEMPDQFRNVLVCCVVADLFLCYALDRVLNFFCGDMRS</sequence>
<keyword evidence="5" id="KW-0067">ATP-binding</keyword>
<dbReference type="Gene3D" id="3.40.50.1000">
    <property type="entry name" value="HAD superfamily/HAD-like"/>
    <property type="match status" value="1"/>
</dbReference>
<keyword evidence="3" id="KW-0479">Metal-binding</keyword>